<organism evidence="1 2">
    <name type="scientific">Fodinibius salinus</name>
    <dbReference type="NCBI Taxonomy" id="860790"/>
    <lineage>
        <taxon>Bacteria</taxon>
        <taxon>Pseudomonadati</taxon>
        <taxon>Balneolota</taxon>
        <taxon>Balneolia</taxon>
        <taxon>Balneolales</taxon>
        <taxon>Balneolaceae</taxon>
        <taxon>Fodinibius</taxon>
    </lineage>
</organism>
<name>A0A5D3YNR0_9BACT</name>
<dbReference type="InterPro" id="IPR011042">
    <property type="entry name" value="6-blade_b-propeller_TolB-like"/>
</dbReference>
<keyword evidence="2" id="KW-1185">Reference proteome</keyword>
<dbReference type="RefSeq" id="WP_148898232.1">
    <property type="nucleotide sequence ID" value="NZ_VNHY01000001.1"/>
</dbReference>
<dbReference type="Proteomes" id="UP000324595">
    <property type="component" value="Unassembled WGS sequence"/>
</dbReference>
<dbReference type="AlphaFoldDB" id="A0A5D3YNR0"/>
<dbReference type="OrthoDB" id="1523864at2"/>
<reference evidence="1 2" key="1">
    <citation type="submission" date="2019-07" db="EMBL/GenBank/DDBJ databases">
        <title>Genomic Encyclopedia of Archaeal and Bacterial Type Strains, Phase II (KMG-II): from individual species to whole genera.</title>
        <authorList>
            <person name="Goeker M."/>
        </authorList>
    </citation>
    <scope>NUCLEOTIDE SEQUENCE [LARGE SCALE GENOMIC DNA]</scope>
    <source>
        <strain evidence="1 2">DSM 21935</strain>
    </source>
</reference>
<dbReference type="Gene3D" id="2.120.10.30">
    <property type="entry name" value="TolB, C-terminal domain"/>
    <property type="match status" value="1"/>
</dbReference>
<dbReference type="SUPFAM" id="SSF63825">
    <property type="entry name" value="YWTD domain"/>
    <property type="match status" value="1"/>
</dbReference>
<protein>
    <submittedName>
        <fullName evidence="1">6-bladed beta-propeller protein</fullName>
    </submittedName>
</protein>
<evidence type="ECO:0000313" key="1">
    <source>
        <dbReference type="EMBL" id="TYP95570.1"/>
    </source>
</evidence>
<dbReference type="Pfam" id="PF17170">
    <property type="entry name" value="DUF5128"/>
    <property type="match status" value="1"/>
</dbReference>
<proteinExistence type="predicted"/>
<sequence>MRYIVQLSIVVLFFGCNNDRRTAEKPAGSEQISGLKAKLPDSLQSLDNLSVYSFSDQSYDTVVFQRKQVFESNEKVFFEGYTGDIAIDDQDNVYIAVSKPGTVGIYVFSPDGDFITKFLREGRGPKEFITISDILINNGYLYILGPKLQKIGKFTLDTYSLEYEIIVRTDSLTDELSALSANNLLTTNKGRLIVRFDGSSPFNPNMIPSNYYYKIIKKGMLREKPVLSEPKTSFYKPENRMTSKGTVRLPRSMPFSRSTIVTAGDSLLFTARTGRFLIKVYDKNGNYRRAFYYSYEKSSLLLSETELGKAKRQLVEEHPGKVPDTWPVIHNMVADDEGRFWVQTITDSESSYQGWVLGKQGRLRARFEWPGHRAERSAERPPLFKIKNGYLYTRERDIPQGIDRIVKHKIKFKESGLH</sequence>
<evidence type="ECO:0000313" key="2">
    <source>
        <dbReference type="Proteomes" id="UP000324595"/>
    </source>
</evidence>
<accession>A0A5D3YNR0</accession>
<gene>
    <name evidence="1" type="ORF">LX73_0879</name>
</gene>
<dbReference type="EMBL" id="VNHY01000001">
    <property type="protein sequence ID" value="TYP95570.1"/>
    <property type="molecule type" value="Genomic_DNA"/>
</dbReference>
<comment type="caution">
    <text evidence="1">The sequence shown here is derived from an EMBL/GenBank/DDBJ whole genome shotgun (WGS) entry which is preliminary data.</text>
</comment>
<dbReference type="PROSITE" id="PS51257">
    <property type="entry name" value="PROKAR_LIPOPROTEIN"/>
    <property type="match status" value="1"/>
</dbReference>